<comment type="caution">
    <text evidence="1">The sequence shown here is derived from an EMBL/GenBank/DDBJ whole genome shotgun (WGS) entry which is preliminary data.</text>
</comment>
<gene>
    <name evidence="1" type="ORF">HD598_000874</name>
</gene>
<dbReference type="RefSeq" id="WP_183664078.1">
    <property type="nucleotide sequence ID" value="NZ_BAAARH010000003.1"/>
</dbReference>
<name>A0A7W8TSL9_9MICC</name>
<organism evidence="1 2">
    <name type="scientific">Neomicrococcus aestuarii</name>
    <dbReference type="NCBI Taxonomy" id="556325"/>
    <lineage>
        <taxon>Bacteria</taxon>
        <taxon>Bacillati</taxon>
        <taxon>Actinomycetota</taxon>
        <taxon>Actinomycetes</taxon>
        <taxon>Micrococcales</taxon>
        <taxon>Micrococcaceae</taxon>
        <taxon>Neomicrococcus</taxon>
    </lineage>
</organism>
<dbReference type="AlphaFoldDB" id="A0A7W8TSL9"/>
<protein>
    <submittedName>
        <fullName evidence="1">Uncharacterized protein</fullName>
    </submittedName>
</protein>
<sequence>MTDRAENDYESWQVPIYEHEELAEFERLSVLACGIHRIRFNDGPSLDVLIEGLEKLDGWKRVPVFFNGAVGNRSDKQGPFFSGRGLASSAGYGFVAISDPSTTLSKNLGLAWYAGNQFSTLEEPVLRVLKTVQRLLGLQLLLIGGSGGGFAALKFASLVGETATALAWNPQSDILKYNEDAVKKYLVAAFPAESVSFVDEENWSDGASDFLKRNNIRHELLTLPARPGNTVLLQNASDWHVSAHLSPLARAWEIREVLHGIHTDGKGTFVLISDFGDGHASPPAGSLQAAIVSLAKLGSSANETVLELKIRPELSKGEPRLLPTDLSARRKEILDATRLSVARDTSHEAIVAVEHDGFIHNYGGIRYSFFVTTADGSERTVAFMPASNRRLEINEGDVSVGVRLRDGFGTEICEIVHSLDPEQQ</sequence>
<evidence type="ECO:0000313" key="2">
    <source>
        <dbReference type="Proteomes" id="UP000580797"/>
    </source>
</evidence>
<dbReference type="Proteomes" id="UP000580797">
    <property type="component" value="Unassembled WGS sequence"/>
</dbReference>
<dbReference type="SUPFAM" id="SSF53474">
    <property type="entry name" value="alpha/beta-Hydrolases"/>
    <property type="match status" value="1"/>
</dbReference>
<accession>A0A7W8TSL9</accession>
<proteinExistence type="predicted"/>
<evidence type="ECO:0000313" key="1">
    <source>
        <dbReference type="EMBL" id="MBB5512187.1"/>
    </source>
</evidence>
<reference evidence="1 2" key="1">
    <citation type="submission" date="2020-08" db="EMBL/GenBank/DDBJ databases">
        <title>Sequencing the genomes of 1000 actinobacteria strains.</title>
        <authorList>
            <person name="Klenk H.-P."/>
        </authorList>
    </citation>
    <scope>NUCLEOTIDE SEQUENCE [LARGE SCALE GENOMIC DNA]</scope>
    <source>
        <strain evidence="1 2">DSM 105783</strain>
    </source>
</reference>
<dbReference type="EMBL" id="JACHDR010000001">
    <property type="protein sequence ID" value="MBB5512187.1"/>
    <property type="molecule type" value="Genomic_DNA"/>
</dbReference>
<dbReference type="InterPro" id="IPR029058">
    <property type="entry name" value="AB_hydrolase_fold"/>
</dbReference>